<proteinExistence type="predicted"/>
<feature type="compositionally biased region" description="Acidic residues" evidence="1">
    <location>
        <begin position="171"/>
        <end position="183"/>
    </location>
</feature>
<feature type="region of interest" description="Disordered" evidence="1">
    <location>
        <begin position="160"/>
        <end position="211"/>
    </location>
</feature>
<gene>
    <name evidence="2" type="ORF">CJ030_MR2G013663</name>
</gene>
<name>A0A6A1WCS9_9ROSI</name>
<organism evidence="2 3">
    <name type="scientific">Morella rubra</name>
    <name type="common">Chinese bayberry</name>
    <dbReference type="NCBI Taxonomy" id="262757"/>
    <lineage>
        <taxon>Eukaryota</taxon>
        <taxon>Viridiplantae</taxon>
        <taxon>Streptophyta</taxon>
        <taxon>Embryophyta</taxon>
        <taxon>Tracheophyta</taxon>
        <taxon>Spermatophyta</taxon>
        <taxon>Magnoliopsida</taxon>
        <taxon>eudicotyledons</taxon>
        <taxon>Gunneridae</taxon>
        <taxon>Pentapetalae</taxon>
        <taxon>rosids</taxon>
        <taxon>fabids</taxon>
        <taxon>Fagales</taxon>
        <taxon>Myricaceae</taxon>
        <taxon>Morella</taxon>
    </lineage>
</organism>
<reference evidence="2 3" key="1">
    <citation type="journal article" date="2019" name="Plant Biotechnol. J.">
        <title>The red bayberry genome and genetic basis of sex determination.</title>
        <authorList>
            <person name="Jia H.M."/>
            <person name="Jia H.J."/>
            <person name="Cai Q.L."/>
            <person name="Wang Y."/>
            <person name="Zhao H.B."/>
            <person name="Yang W.F."/>
            <person name="Wang G.Y."/>
            <person name="Li Y.H."/>
            <person name="Zhan D.L."/>
            <person name="Shen Y.T."/>
            <person name="Niu Q.F."/>
            <person name="Chang L."/>
            <person name="Qiu J."/>
            <person name="Zhao L."/>
            <person name="Xie H.B."/>
            <person name="Fu W.Y."/>
            <person name="Jin J."/>
            <person name="Li X.W."/>
            <person name="Jiao Y."/>
            <person name="Zhou C.C."/>
            <person name="Tu T."/>
            <person name="Chai C.Y."/>
            <person name="Gao J.L."/>
            <person name="Fan L.J."/>
            <person name="van de Weg E."/>
            <person name="Wang J.Y."/>
            <person name="Gao Z.S."/>
        </authorList>
    </citation>
    <scope>NUCLEOTIDE SEQUENCE [LARGE SCALE GENOMIC DNA]</scope>
    <source>
        <tissue evidence="2">Leaves</tissue>
    </source>
</reference>
<comment type="caution">
    <text evidence="2">The sequence shown here is derived from an EMBL/GenBank/DDBJ whole genome shotgun (WGS) entry which is preliminary data.</text>
</comment>
<dbReference type="EMBL" id="RXIC02000020">
    <property type="protein sequence ID" value="KAB1223104.1"/>
    <property type="molecule type" value="Genomic_DNA"/>
</dbReference>
<evidence type="ECO:0000256" key="1">
    <source>
        <dbReference type="SAM" id="MobiDB-lite"/>
    </source>
</evidence>
<protein>
    <submittedName>
        <fullName evidence="2">Uncharacterized protein</fullName>
    </submittedName>
</protein>
<evidence type="ECO:0000313" key="3">
    <source>
        <dbReference type="Proteomes" id="UP000516437"/>
    </source>
</evidence>
<keyword evidence="3" id="KW-1185">Reference proteome</keyword>
<sequence length="229" mass="25658">MALITRQCLLTKGGLPLWFSQGESFGFFVTSLNTRASAPNSAKKFFELYGWSGLSDVEPIQILRVVMDDPNLTDVVKLEANDLNVYWRLLHHMVCNIILPRIGKFEYVILLDLFVMYCLITLEMGGEEKENPKESKEYNKKTPMLMGFIENENGEWVKKGVVTPQKGGPESNEDDEVEAEEPEGVVAGEATPHPATSLAPTSSSRVDPSVSYEPQLVHLEASLMELKYE</sequence>
<dbReference type="Proteomes" id="UP000516437">
    <property type="component" value="Chromosome 2"/>
</dbReference>
<accession>A0A6A1WCS9</accession>
<evidence type="ECO:0000313" key="2">
    <source>
        <dbReference type="EMBL" id="KAB1223104.1"/>
    </source>
</evidence>
<dbReference type="AlphaFoldDB" id="A0A6A1WCS9"/>